<name>A0A1X7VDM4_AMPQE</name>
<feature type="domain" description="CWH43-like N-terminal" evidence="7">
    <location>
        <begin position="44"/>
        <end position="272"/>
    </location>
</feature>
<evidence type="ECO:0000313" key="8">
    <source>
        <dbReference type="EnsemblMetazoa" id="Aqu2.1.37612_001"/>
    </source>
</evidence>
<evidence type="ECO:0000256" key="5">
    <source>
        <dbReference type="ARBA" id="ARBA00023136"/>
    </source>
</evidence>
<protein>
    <recommendedName>
        <fullName evidence="7">CWH43-like N-terminal domain-containing protein</fullName>
    </recommendedName>
</protein>
<dbReference type="InterPro" id="IPR050911">
    <property type="entry name" value="DRAM/TMEM150_Autophagy_Mod"/>
</dbReference>
<evidence type="ECO:0000313" key="9">
    <source>
        <dbReference type="Proteomes" id="UP000007879"/>
    </source>
</evidence>
<dbReference type="PANTHER" id="PTHR21324">
    <property type="entry name" value="FASTING-INDUCIBLE INTEGRAL MEMBRANE PROTEIN TM6P1-RELATED"/>
    <property type="match status" value="1"/>
</dbReference>
<organism evidence="8">
    <name type="scientific">Amphimedon queenslandica</name>
    <name type="common">Sponge</name>
    <dbReference type="NCBI Taxonomy" id="400682"/>
    <lineage>
        <taxon>Eukaryota</taxon>
        <taxon>Metazoa</taxon>
        <taxon>Porifera</taxon>
        <taxon>Demospongiae</taxon>
        <taxon>Heteroscleromorpha</taxon>
        <taxon>Haplosclerida</taxon>
        <taxon>Niphatidae</taxon>
        <taxon>Amphimedon</taxon>
    </lineage>
</organism>
<dbReference type="PANTHER" id="PTHR21324:SF2">
    <property type="entry name" value="EG:22E5.9 PROTEIN"/>
    <property type="match status" value="1"/>
</dbReference>
<dbReference type="GO" id="GO:0012505">
    <property type="term" value="C:endomembrane system"/>
    <property type="evidence" value="ECO:0007669"/>
    <property type="project" value="UniProtKB-SubCell"/>
</dbReference>
<gene>
    <name evidence="8" type="primary">100637201</name>
</gene>
<reference evidence="9" key="1">
    <citation type="journal article" date="2010" name="Nature">
        <title>The Amphimedon queenslandica genome and the evolution of animal complexity.</title>
        <authorList>
            <person name="Srivastava M."/>
            <person name="Simakov O."/>
            <person name="Chapman J."/>
            <person name="Fahey B."/>
            <person name="Gauthier M.E."/>
            <person name="Mitros T."/>
            <person name="Richards G.S."/>
            <person name="Conaco C."/>
            <person name="Dacre M."/>
            <person name="Hellsten U."/>
            <person name="Larroux C."/>
            <person name="Putnam N.H."/>
            <person name="Stanke M."/>
            <person name="Adamska M."/>
            <person name="Darling A."/>
            <person name="Degnan S.M."/>
            <person name="Oakley T.H."/>
            <person name="Plachetzki D.C."/>
            <person name="Zhai Y."/>
            <person name="Adamski M."/>
            <person name="Calcino A."/>
            <person name="Cummins S.F."/>
            <person name="Goodstein D.M."/>
            <person name="Harris C."/>
            <person name="Jackson D.J."/>
            <person name="Leys S.P."/>
            <person name="Shu S."/>
            <person name="Woodcroft B.J."/>
            <person name="Vervoort M."/>
            <person name="Kosik K.S."/>
            <person name="Manning G."/>
            <person name="Degnan B.M."/>
            <person name="Rokhsar D.S."/>
        </authorList>
    </citation>
    <scope>NUCLEOTIDE SEQUENCE [LARGE SCALE GENOMIC DNA]</scope>
</reference>
<feature type="transmembrane region" description="Helical" evidence="6">
    <location>
        <begin position="45"/>
        <end position="65"/>
    </location>
</feature>
<comment type="similarity">
    <text evidence="2">Belongs to the DRAM/TMEM150 family.</text>
</comment>
<keyword evidence="3 6" id="KW-0812">Transmembrane</keyword>
<evidence type="ECO:0000256" key="3">
    <source>
        <dbReference type="ARBA" id="ARBA00022692"/>
    </source>
</evidence>
<dbReference type="InParanoid" id="A0A1X7VDM4"/>
<evidence type="ECO:0000256" key="4">
    <source>
        <dbReference type="ARBA" id="ARBA00022989"/>
    </source>
</evidence>
<proteinExistence type="inferred from homology"/>
<dbReference type="eggNOG" id="KOG4320">
    <property type="taxonomic scope" value="Eukaryota"/>
</dbReference>
<comment type="subcellular location">
    <subcellularLocation>
        <location evidence="1">Endomembrane system</location>
        <topology evidence="1">Multi-pass membrane protein</topology>
    </subcellularLocation>
</comment>
<dbReference type="AlphaFoldDB" id="A0A1X7VDM4"/>
<evidence type="ECO:0000256" key="6">
    <source>
        <dbReference type="SAM" id="Phobius"/>
    </source>
</evidence>
<evidence type="ECO:0000256" key="2">
    <source>
        <dbReference type="ARBA" id="ARBA00006565"/>
    </source>
</evidence>
<feature type="transmembrane region" description="Helical" evidence="6">
    <location>
        <begin position="90"/>
        <end position="112"/>
    </location>
</feature>
<dbReference type="OMA" id="FICAFAI"/>
<feature type="transmembrane region" description="Helical" evidence="6">
    <location>
        <begin position="195"/>
        <end position="223"/>
    </location>
</feature>
<keyword evidence="9" id="KW-1185">Reference proteome</keyword>
<keyword evidence="4 6" id="KW-1133">Transmembrane helix</keyword>
<accession>A0A1X7VDM4</accession>
<dbReference type="Proteomes" id="UP000007879">
    <property type="component" value="Unassembled WGS sequence"/>
</dbReference>
<keyword evidence="5 6" id="KW-0472">Membrane</keyword>
<feature type="transmembrane region" description="Helical" evidence="6">
    <location>
        <begin position="243"/>
        <end position="267"/>
    </location>
</feature>
<dbReference type="EnsemblMetazoa" id="Aqu2.1.37612_001">
    <property type="protein sequence ID" value="Aqu2.1.37612_001"/>
    <property type="gene ID" value="Aqu2.1.37612"/>
</dbReference>
<feature type="transmembrane region" description="Helical" evidence="6">
    <location>
        <begin position="124"/>
        <end position="148"/>
    </location>
</feature>
<reference evidence="8" key="2">
    <citation type="submission" date="2017-05" db="UniProtKB">
        <authorList>
            <consortium name="EnsemblMetazoa"/>
        </authorList>
    </citation>
    <scope>IDENTIFICATION</scope>
</reference>
<dbReference type="Pfam" id="PF10277">
    <property type="entry name" value="Frag1"/>
    <property type="match status" value="1"/>
</dbReference>
<evidence type="ECO:0000259" key="7">
    <source>
        <dbReference type="Pfam" id="PF10277"/>
    </source>
</evidence>
<dbReference type="KEGG" id="aqu:100637201"/>
<dbReference type="InterPro" id="IPR019402">
    <property type="entry name" value="CWH43_N"/>
</dbReference>
<evidence type="ECO:0000256" key="1">
    <source>
        <dbReference type="ARBA" id="ARBA00004127"/>
    </source>
</evidence>
<feature type="transmembrane region" description="Helical" evidence="6">
    <location>
        <begin position="154"/>
        <end position="174"/>
    </location>
</feature>
<dbReference type="EnsemblMetazoa" id="XM_011404276.2">
    <property type="protein sequence ID" value="XP_011402578.1"/>
    <property type="gene ID" value="LOC100637201"/>
</dbReference>
<dbReference type="OrthoDB" id="191706at2759"/>
<sequence>MSSKKETGTGLKHFLISSSIALSSTNRFSSTSHYKATIMRFGVELLVVFLAVLQCTGFIVTYILAVNDGHVTPEFPYISDTGGKPPESCVFTLICCVSGIITLLIMYIRYVHIKQYYQMSINKILFLNPLTFFIGILSVFGLLLVGAFQDDEVSIVHMIGAAMVFGFGIVYMWLQTVVSYKIYHASLTRHVSSVVIILRLFLSLMATIFFIMVMVTMYVAGHIRNQSSLDYDPAHWTSKDPGYPLHLTSTISEWCLGLAFLVFFLTFHTDFSRVSLIVSVSLRQEYMTLNENTPLRL</sequence>